<comment type="caution">
    <text evidence="1">The sequence shown here is derived from an EMBL/GenBank/DDBJ whole genome shotgun (WGS) entry which is preliminary data.</text>
</comment>
<name>A0A9D4GCZ7_DREPO</name>
<protein>
    <submittedName>
        <fullName evidence="1">Uncharacterized protein</fullName>
    </submittedName>
</protein>
<dbReference type="Proteomes" id="UP000828390">
    <property type="component" value="Unassembled WGS sequence"/>
</dbReference>
<sequence length="63" mass="6980">MSPTIVVGDIKKPPNEDCLTSMTSLICGFAIMSCRMMSGLDIICWTNGFSIIWRSISGFCITW</sequence>
<proteinExistence type="predicted"/>
<gene>
    <name evidence="1" type="ORF">DPMN_143515</name>
</gene>
<dbReference type="AlphaFoldDB" id="A0A9D4GCZ7"/>
<evidence type="ECO:0000313" key="2">
    <source>
        <dbReference type="Proteomes" id="UP000828390"/>
    </source>
</evidence>
<accession>A0A9D4GCZ7</accession>
<evidence type="ECO:0000313" key="1">
    <source>
        <dbReference type="EMBL" id="KAH3814996.1"/>
    </source>
</evidence>
<dbReference type="EMBL" id="JAIWYP010000006">
    <property type="protein sequence ID" value="KAH3814996.1"/>
    <property type="molecule type" value="Genomic_DNA"/>
</dbReference>
<reference evidence="1" key="2">
    <citation type="submission" date="2020-11" db="EMBL/GenBank/DDBJ databases">
        <authorList>
            <person name="McCartney M.A."/>
            <person name="Auch B."/>
            <person name="Kono T."/>
            <person name="Mallez S."/>
            <person name="Becker A."/>
            <person name="Gohl D.M."/>
            <person name="Silverstein K.A.T."/>
            <person name="Koren S."/>
            <person name="Bechman K.B."/>
            <person name="Herman A."/>
            <person name="Abrahante J.E."/>
            <person name="Garbe J."/>
        </authorList>
    </citation>
    <scope>NUCLEOTIDE SEQUENCE</scope>
    <source>
        <strain evidence="1">Duluth1</strain>
        <tissue evidence="1">Whole animal</tissue>
    </source>
</reference>
<keyword evidence="2" id="KW-1185">Reference proteome</keyword>
<organism evidence="1 2">
    <name type="scientific">Dreissena polymorpha</name>
    <name type="common">Zebra mussel</name>
    <name type="synonym">Mytilus polymorpha</name>
    <dbReference type="NCBI Taxonomy" id="45954"/>
    <lineage>
        <taxon>Eukaryota</taxon>
        <taxon>Metazoa</taxon>
        <taxon>Spiralia</taxon>
        <taxon>Lophotrochozoa</taxon>
        <taxon>Mollusca</taxon>
        <taxon>Bivalvia</taxon>
        <taxon>Autobranchia</taxon>
        <taxon>Heteroconchia</taxon>
        <taxon>Euheterodonta</taxon>
        <taxon>Imparidentia</taxon>
        <taxon>Neoheterodontei</taxon>
        <taxon>Myida</taxon>
        <taxon>Dreissenoidea</taxon>
        <taxon>Dreissenidae</taxon>
        <taxon>Dreissena</taxon>
    </lineage>
</organism>
<reference evidence="1" key="1">
    <citation type="journal article" date="2019" name="bioRxiv">
        <title>The Genome of the Zebra Mussel, Dreissena polymorpha: A Resource for Invasive Species Research.</title>
        <authorList>
            <person name="McCartney M.A."/>
            <person name="Auch B."/>
            <person name="Kono T."/>
            <person name="Mallez S."/>
            <person name="Zhang Y."/>
            <person name="Obille A."/>
            <person name="Becker A."/>
            <person name="Abrahante J.E."/>
            <person name="Garbe J."/>
            <person name="Badalamenti J.P."/>
            <person name="Herman A."/>
            <person name="Mangelson H."/>
            <person name="Liachko I."/>
            <person name="Sullivan S."/>
            <person name="Sone E.D."/>
            <person name="Koren S."/>
            <person name="Silverstein K.A.T."/>
            <person name="Beckman K.B."/>
            <person name="Gohl D.M."/>
        </authorList>
    </citation>
    <scope>NUCLEOTIDE SEQUENCE</scope>
    <source>
        <strain evidence="1">Duluth1</strain>
        <tissue evidence="1">Whole animal</tissue>
    </source>
</reference>